<organism evidence="12 13">
    <name type="scientific">Cavenderia fasciculata</name>
    <name type="common">Slime mold</name>
    <name type="synonym">Dictyostelium fasciculatum</name>
    <dbReference type="NCBI Taxonomy" id="261658"/>
    <lineage>
        <taxon>Eukaryota</taxon>
        <taxon>Amoebozoa</taxon>
        <taxon>Evosea</taxon>
        <taxon>Eumycetozoa</taxon>
        <taxon>Dictyostelia</taxon>
        <taxon>Acytosteliales</taxon>
        <taxon>Cavenderiaceae</taxon>
        <taxon>Cavenderia</taxon>
    </lineage>
</organism>
<dbReference type="SUPFAM" id="SSF54897">
    <property type="entry name" value="Protease propeptides/inhibitors"/>
    <property type="match status" value="1"/>
</dbReference>
<feature type="active site" description="Charge relay system" evidence="9">
    <location>
        <position position="646"/>
    </location>
</feature>
<feature type="active site" description="Charge relay system" evidence="9">
    <location>
        <position position="406"/>
    </location>
</feature>
<protein>
    <submittedName>
        <fullName evidence="12">Peptidase C53 family protein</fullName>
    </submittedName>
</protein>
<feature type="signal peptide" evidence="10">
    <location>
        <begin position="1"/>
        <end position="24"/>
    </location>
</feature>
<evidence type="ECO:0000256" key="7">
    <source>
        <dbReference type="ARBA" id="ARBA00023145"/>
    </source>
</evidence>
<dbReference type="GO" id="GO:0008240">
    <property type="term" value="F:tripeptidyl-peptidase activity"/>
    <property type="evidence" value="ECO:0007669"/>
    <property type="project" value="TreeGrafter"/>
</dbReference>
<evidence type="ECO:0000256" key="1">
    <source>
        <dbReference type="ARBA" id="ARBA00022670"/>
    </source>
</evidence>
<dbReference type="InterPro" id="IPR023828">
    <property type="entry name" value="Peptidase_S8_Ser-AS"/>
</dbReference>
<dbReference type="PROSITE" id="PS51695">
    <property type="entry name" value="SEDOLISIN"/>
    <property type="match status" value="1"/>
</dbReference>
<dbReference type="SMART" id="SM00944">
    <property type="entry name" value="Pro-kuma_activ"/>
    <property type="match status" value="1"/>
</dbReference>
<evidence type="ECO:0000256" key="2">
    <source>
        <dbReference type="ARBA" id="ARBA00022723"/>
    </source>
</evidence>
<dbReference type="CDD" id="cd11377">
    <property type="entry name" value="Pro-peptidase_S53"/>
    <property type="match status" value="1"/>
</dbReference>
<evidence type="ECO:0000256" key="3">
    <source>
        <dbReference type="ARBA" id="ARBA00022729"/>
    </source>
</evidence>
<feature type="binding site" evidence="9">
    <location>
        <position position="692"/>
    </location>
    <ligand>
        <name>Ca(2+)</name>
        <dbReference type="ChEBI" id="CHEBI:29108"/>
    </ligand>
</feature>
<dbReference type="SUPFAM" id="SSF52743">
    <property type="entry name" value="Subtilisin-like"/>
    <property type="match status" value="1"/>
</dbReference>
<keyword evidence="6 9" id="KW-0106">Calcium</keyword>
<dbReference type="OMA" id="GRPNMEV"/>
<sequence>MRLYLVLFIVLAIFAVLLIEPTQSKYHQELGWEKIKINPNHLVYNQHRKNAINVEDDDHELTFRVFLKQSNVDALDAHVRMVSDPKSPYYTDYWSIEEVTSFIQPSQKTFNAVDAWINKHNPISTTYHANRDSVLVKMTKKNVEKMFAVRMEKYVHKTALQHGAIYRSAVDPILPGFVESHVDLITGISHFPVVQNKKRVANKAGTQLPPPFLVDDEDMLASSGSSSDAPQGLNIVGIKGYGNNLKVIFNPSCSPSCKPGKTLPITVTTQIVTQNNNYFNPTSSQYQVTPNCTVANNVYTCFAFVPSPLNIPITVSITDSTDAQSVWPYQFVSTPIVLPQVIKQLYGIPTNYIVTNQSATQCVVEFEQQYYSPTDLNIFFEQMGLPSIGNLVNVTGYNDVTNPGVEASLDIQYLMGISTGAPTVFWSIYTNSSAEIDDILTWELSINADPNPPIVNSLSYGMTEGNVDYYLGQGYLVRSDIEFAKLALRGITVIIACGDAGASDLGGPPMSASDCKVLHADWPSQSPYVVAVGSTYFTPLAEPVCYQTAGNPASIDCTHNPVGEISVSVDNGMLWTTGGGISNTSSRPWYQEAVVNGYFDELSDRGLLPPSSFYNASGRSYPDVATVGHNLWVINNGEWLSVDGTSASAPIYAGLVTILNDIRLNAGLKQVGFMNPLLYQIAAEHPEAFYDVTVGNNRCGVTGFDPTCCTYGWNALPGYDQTSGLGRPNMEVLMKLILEY</sequence>
<keyword evidence="4 9" id="KW-0378">Hydrolase</keyword>
<feature type="chain" id="PRO_5003316169" evidence="10">
    <location>
        <begin position="25"/>
        <end position="740"/>
    </location>
</feature>
<dbReference type="InterPro" id="IPR036852">
    <property type="entry name" value="Peptidase_S8/S53_dom_sf"/>
</dbReference>
<evidence type="ECO:0000313" key="13">
    <source>
        <dbReference type="Proteomes" id="UP000007797"/>
    </source>
</evidence>
<keyword evidence="2 9" id="KW-0479">Metal-binding</keyword>
<name>F4Q791_CACFS</name>
<dbReference type="MEROPS" id="S53.A02"/>
<proteinExistence type="predicted"/>
<dbReference type="STRING" id="1054147.F4Q791"/>
<dbReference type="Proteomes" id="UP000007797">
    <property type="component" value="Unassembled WGS sequence"/>
</dbReference>
<dbReference type="EMBL" id="GL883024">
    <property type="protein sequence ID" value="EGG16273.1"/>
    <property type="molecule type" value="Genomic_DNA"/>
</dbReference>
<dbReference type="InterPro" id="IPR050819">
    <property type="entry name" value="Tripeptidyl-peptidase_I"/>
</dbReference>
<dbReference type="RefSeq" id="XP_004354657.1">
    <property type="nucleotide sequence ID" value="XM_004354605.1"/>
</dbReference>
<evidence type="ECO:0000256" key="9">
    <source>
        <dbReference type="PROSITE-ProRule" id="PRU01032"/>
    </source>
</evidence>
<keyword evidence="1 9" id="KW-0645">Protease</keyword>
<dbReference type="Gene3D" id="3.40.50.200">
    <property type="entry name" value="Peptidase S8/S53 domain"/>
    <property type="match status" value="1"/>
</dbReference>
<feature type="active site" description="Charge relay system" evidence="9">
    <location>
        <position position="410"/>
    </location>
</feature>
<dbReference type="PANTHER" id="PTHR14218:SF7">
    <property type="entry name" value="DIPEPTIDYL AMINOPEPTIDASE"/>
    <property type="match status" value="1"/>
</dbReference>
<feature type="binding site" evidence="9">
    <location>
        <position position="718"/>
    </location>
    <ligand>
        <name>Ca(2+)</name>
        <dbReference type="ChEBI" id="CHEBI:29108"/>
    </ligand>
</feature>
<dbReference type="AlphaFoldDB" id="F4Q791"/>
<evidence type="ECO:0000256" key="5">
    <source>
        <dbReference type="ARBA" id="ARBA00022825"/>
    </source>
</evidence>
<accession>F4Q791</accession>
<evidence type="ECO:0000256" key="6">
    <source>
        <dbReference type="ARBA" id="ARBA00022837"/>
    </source>
</evidence>
<gene>
    <name evidence="12" type="ORF">DFA_09303</name>
</gene>
<feature type="binding site" evidence="9">
    <location>
        <position position="691"/>
    </location>
    <ligand>
        <name>Ca(2+)</name>
        <dbReference type="ChEBI" id="CHEBI:29108"/>
    </ligand>
</feature>
<keyword evidence="8" id="KW-0325">Glycoprotein</keyword>
<comment type="cofactor">
    <cofactor evidence="9">
        <name>Ca(2+)</name>
        <dbReference type="ChEBI" id="CHEBI:29108"/>
    </cofactor>
    <text evidence="9">Binds 1 Ca(2+) ion per subunit.</text>
</comment>
<dbReference type="GO" id="GO:0004252">
    <property type="term" value="F:serine-type endopeptidase activity"/>
    <property type="evidence" value="ECO:0007669"/>
    <property type="project" value="UniProtKB-UniRule"/>
</dbReference>
<dbReference type="GO" id="GO:0006508">
    <property type="term" value="P:proteolysis"/>
    <property type="evidence" value="ECO:0007669"/>
    <property type="project" value="UniProtKB-KW"/>
</dbReference>
<dbReference type="GO" id="GO:0046872">
    <property type="term" value="F:metal ion binding"/>
    <property type="evidence" value="ECO:0007669"/>
    <property type="project" value="UniProtKB-UniRule"/>
</dbReference>
<dbReference type="InterPro" id="IPR030400">
    <property type="entry name" value="Sedolisin_dom"/>
</dbReference>
<dbReference type="OrthoDB" id="2919105at2759"/>
<keyword evidence="7" id="KW-0865">Zymogen</keyword>
<evidence type="ECO:0000256" key="10">
    <source>
        <dbReference type="SAM" id="SignalP"/>
    </source>
</evidence>
<keyword evidence="3 10" id="KW-0732">Signal</keyword>
<evidence type="ECO:0000256" key="8">
    <source>
        <dbReference type="ARBA" id="ARBA00023180"/>
    </source>
</evidence>
<keyword evidence="13" id="KW-1185">Reference proteome</keyword>
<dbReference type="CDD" id="cd04056">
    <property type="entry name" value="Peptidases_S53"/>
    <property type="match status" value="1"/>
</dbReference>
<dbReference type="PANTHER" id="PTHR14218">
    <property type="entry name" value="PROTEASE S8 TRIPEPTIDYL PEPTIDASE I CLN2"/>
    <property type="match status" value="1"/>
</dbReference>
<dbReference type="KEGG" id="dfa:DFA_09303"/>
<dbReference type="PROSITE" id="PS00138">
    <property type="entry name" value="SUBTILASE_SER"/>
    <property type="match status" value="1"/>
</dbReference>
<feature type="domain" description="Peptidase S53" evidence="11">
    <location>
        <begin position="336"/>
        <end position="740"/>
    </location>
</feature>
<evidence type="ECO:0000256" key="4">
    <source>
        <dbReference type="ARBA" id="ARBA00022801"/>
    </source>
</evidence>
<evidence type="ECO:0000259" key="11">
    <source>
        <dbReference type="PROSITE" id="PS51695"/>
    </source>
</evidence>
<evidence type="ECO:0000313" key="12">
    <source>
        <dbReference type="EMBL" id="EGG16273.1"/>
    </source>
</evidence>
<feature type="binding site" evidence="9">
    <location>
        <position position="720"/>
    </location>
    <ligand>
        <name>Ca(2+)</name>
        <dbReference type="ChEBI" id="CHEBI:29108"/>
    </ligand>
</feature>
<dbReference type="Pfam" id="PF09286">
    <property type="entry name" value="Pro-kuma_activ"/>
    <property type="match status" value="1"/>
</dbReference>
<reference evidence="13" key="1">
    <citation type="journal article" date="2011" name="Genome Res.">
        <title>Phylogeny-wide analysis of social amoeba genomes highlights ancient origins for complex intercellular communication.</title>
        <authorList>
            <person name="Heidel A.J."/>
            <person name="Lawal H.M."/>
            <person name="Felder M."/>
            <person name="Schilde C."/>
            <person name="Helps N.R."/>
            <person name="Tunggal B."/>
            <person name="Rivero F."/>
            <person name="John U."/>
            <person name="Schleicher M."/>
            <person name="Eichinger L."/>
            <person name="Platzer M."/>
            <person name="Noegel A.A."/>
            <person name="Schaap P."/>
            <person name="Gloeckner G."/>
        </authorList>
    </citation>
    <scope>NUCLEOTIDE SEQUENCE [LARGE SCALE GENOMIC DNA]</scope>
    <source>
        <strain evidence="13">SH3</strain>
    </source>
</reference>
<dbReference type="GeneID" id="14868345"/>
<dbReference type="InterPro" id="IPR015366">
    <property type="entry name" value="S53_propep"/>
</dbReference>
<keyword evidence="5 9" id="KW-0720">Serine protease</keyword>
<dbReference type="FunFam" id="3.40.50.200:FF:000047">
    <property type="entry name" value="Dipeptidyl aminopeptidase"/>
    <property type="match status" value="1"/>
</dbReference>